<dbReference type="AlphaFoldDB" id="A0AAD3SCN1"/>
<comment type="caution">
    <text evidence="1">The sequence shown here is derived from an EMBL/GenBank/DDBJ whole genome shotgun (WGS) entry which is preliminary data.</text>
</comment>
<name>A0AAD3SCN1_NEPGR</name>
<dbReference type="Proteomes" id="UP001279734">
    <property type="component" value="Unassembled WGS sequence"/>
</dbReference>
<keyword evidence="2" id="KW-1185">Reference proteome</keyword>
<accession>A0AAD3SCN1</accession>
<sequence>MGRKIVAALIGCEAGERFSERFWLPWRAMAAKDIAEDLVISIDYQITAAEAEVPEFEISSRLPADRIIEAFDFKCL</sequence>
<evidence type="ECO:0000313" key="2">
    <source>
        <dbReference type="Proteomes" id="UP001279734"/>
    </source>
</evidence>
<evidence type="ECO:0000313" key="1">
    <source>
        <dbReference type="EMBL" id="GMH08748.1"/>
    </source>
</evidence>
<gene>
    <name evidence="1" type="ORF">Nepgr_010588</name>
</gene>
<dbReference type="EMBL" id="BSYO01000008">
    <property type="protein sequence ID" value="GMH08748.1"/>
    <property type="molecule type" value="Genomic_DNA"/>
</dbReference>
<proteinExistence type="predicted"/>
<protein>
    <submittedName>
        <fullName evidence="1">Uncharacterized protein</fullName>
    </submittedName>
</protein>
<reference evidence="1" key="1">
    <citation type="submission" date="2023-05" db="EMBL/GenBank/DDBJ databases">
        <title>Nepenthes gracilis genome sequencing.</title>
        <authorList>
            <person name="Fukushima K."/>
        </authorList>
    </citation>
    <scope>NUCLEOTIDE SEQUENCE</scope>
    <source>
        <strain evidence="1">SING2019-196</strain>
    </source>
</reference>
<organism evidence="1 2">
    <name type="scientific">Nepenthes gracilis</name>
    <name type="common">Slender pitcher plant</name>
    <dbReference type="NCBI Taxonomy" id="150966"/>
    <lineage>
        <taxon>Eukaryota</taxon>
        <taxon>Viridiplantae</taxon>
        <taxon>Streptophyta</taxon>
        <taxon>Embryophyta</taxon>
        <taxon>Tracheophyta</taxon>
        <taxon>Spermatophyta</taxon>
        <taxon>Magnoliopsida</taxon>
        <taxon>eudicotyledons</taxon>
        <taxon>Gunneridae</taxon>
        <taxon>Pentapetalae</taxon>
        <taxon>Caryophyllales</taxon>
        <taxon>Nepenthaceae</taxon>
        <taxon>Nepenthes</taxon>
    </lineage>
</organism>